<organism evidence="3 4">
    <name type="scientific">Actinocorallia longicatena</name>
    <dbReference type="NCBI Taxonomy" id="111803"/>
    <lineage>
        <taxon>Bacteria</taxon>
        <taxon>Bacillati</taxon>
        <taxon>Actinomycetota</taxon>
        <taxon>Actinomycetes</taxon>
        <taxon>Streptosporangiales</taxon>
        <taxon>Thermomonosporaceae</taxon>
        <taxon>Actinocorallia</taxon>
    </lineage>
</organism>
<dbReference type="SUPFAM" id="SSF53756">
    <property type="entry name" value="UDP-Glycosyltransferase/glycogen phosphorylase"/>
    <property type="match status" value="1"/>
</dbReference>
<dbReference type="RefSeq" id="WP_344834051.1">
    <property type="nucleotide sequence ID" value="NZ_BAAAUV010000017.1"/>
</dbReference>
<accession>A0ABP6QFU1</accession>
<proteinExistence type="predicted"/>
<name>A0ABP6QFU1_9ACTN</name>
<sequence>MRITYALMNANGMGGTVRTINTQVAAMADAGHEVELISALRWRRNPGFPYHPAVRIRHLTEAGSGVLDDGPSPEIPEGEPFRHRFTPGVVDAVADAFSRLDTDVLITTRPALNLLAARHAPEPVIRIGQVHNSIVQLCGDLRPAVAAEYRRLDAVVTLTETDRLGYAGLLGPGVRTAALPNALHSLDEPRCDPASKVVAAAGTLARRKGFPMLIKAFAQVVARHPDWKLRIYGHGPGRERLQELIFRLHLYNHVHLMGQSERLSAEFAKASVFALSSRREAFGMVLAEAMSQGLAPVSFDCPFGPREIITHGRDGLLVPPEDTDALAEALCRVIGDGAERARLGAEAARSTRARFGPRSQLEAWESLLADLRAARLTTA</sequence>
<dbReference type="EMBL" id="BAAAUV010000017">
    <property type="protein sequence ID" value="GAA3227280.1"/>
    <property type="molecule type" value="Genomic_DNA"/>
</dbReference>
<evidence type="ECO:0000313" key="4">
    <source>
        <dbReference type="Proteomes" id="UP001501237"/>
    </source>
</evidence>
<reference evidence="4" key="1">
    <citation type="journal article" date="2019" name="Int. J. Syst. Evol. Microbiol.">
        <title>The Global Catalogue of Microorganisms (GCM) 10K type strain sequencing project: providing services to taxonomists for standard genome sequencing and annotation.</title>
        <authorList>
            <consortium name="The Broad Institute Genomics Platform"/>
            <consortium name="The Broad Institute Genome Sequencing Center for Infectious Disease"/>
            <person name="Wu L."/>
            <person name="Ma J."/>
        </authorList>
    </citation>
    <scope>NUCLEOTIDE SEQUENCE [LARGE SCALE GENOMIC DNA]</scope>
    <source>
        <strain evidence="4">JCM 9377</strain>
    </source>
</reference>
<dbReference type="PANTHER" id="PTHR12526">
    <property type="entry name" value="GLYCOSYLTRANSFERASE"/>
    <property type="match status" value="1"/>
</dbReference>
<evidence type="ECO:0000259" key="2">
    <source>
        <dbReference type="Pfam" id="PF00534"/>
    </source>
</evidence>
<evidence type="ECO:0000313" key="3">
    <source>
        <dbReference type="EMBL" id="GAA3227280.1"/>
    </source>
</evidence>
<keyword evidence="4" id="KW-1185">Reference proteome</keyword>
<dbReference type="Gene3D" id="3.40.50.2000">
    <property type="entry name" value="Glycogen Phosphorylase B"/>
    <property type="match status" value="2"/>
</dbReference>
<keyword evidence="1" id="KW-0808">Transferase</keyword>
<dbReference type="InterPro" id="IPR001296">
    <property type="entry name" value="Glyco_trans_1"/>
</dbReference>
<protein>
    <recommendedName>
        <fullName evidence="2">Glycosyl transferase family 1 domain-containing protein</fullName>
    </recommendedName>
</protein>
<feature type="domain" description="Glycosyl transferase family 1" evidence="2">
    <location>
        <begin position="195"/>
        <end position="348"/>
    </location>
</feature>
<dbReference type="Proteomes" id="UP001501237">
    <property type="component" value="Unassembled WGS sequence"/>
</dbReference>
<gene>
    <name evidence="3" type="ORF">GCM10010468_55990</name>
</gene>
<dbReference type="Pfam" id="PF00534">
    <property type="entry name" value="Glycos_transf_1"/>
    <property type="match status" value="1"/>
</dbReference>
<evidence type="ECO:0000256" key="1">
    <source>
        <dbReference type="ARBA" id="ARBA00022679"/>
    </source>
</evidence>
<comment type="caution">
    <text evidence="3">The sequence shown here is derived from an EMBL/GenBank/DDBJ whole genome shotgun (WGS) entry which is preliminary data.</text>
</comment>
<dbReference type="CDD" id="cd03820">
    <property type="entry name" value="GT4_AmsD-like"/>
    <property type="match status" value="1"/>
</dbReference>